<dbReference type="SMART" id="SM00398">
    <property type="entry name" value="HMG"/>
    <property type="match status" value="2"/>
</dbReference>
<dbReference type="Gene3D" id="1.10.30.10">
    <property type="entry name" value="High mobility group box domain"/>
    <property type="match status" value="2"/>
</dbReference>
<dbReference type="GO" id="GO:0005634">
    <property type="term" value="C:nucleus"/>
    <property type="evidence" value="ECO:0007669"/>
    <property type="project" value="UniProtKB-UniRule"/>
</dbReference>
<evidence type="ECO:0000313" key="18">
    <source>
        <dbReference type="Ensembl" id="ENSABRP00000026386.1"/>
    </source>
</evidence>
<comment type="function">
    <text evidence="12">Binds to the mitochondrial light strand promoter and functions in mitochondrial transcription regulation. Component of the mitochondrial transcription initiation complex, composed at least of TFB2M, TFAM and POLRMT that is required for basal transcription of mitochondrial DNA. In this complex, TFAM recruits POLRMT to a specific promoter whereas TFB2M induces structural changes in POLRMT to enable promoter opening and trapping of the DNA non-template strand. Required for accurate and efficient promoter recognition by the mitochondrial RNA polymerase. Promotes transcription initiation from the HSP1 and the light strand promoter by binding immediately upstream of transcriptional start sites. Is able to unwind DNA. Bends the mitochondrial light strand promoter DNA into a U-turn shape via its HMG boxes. Required for maintenance of normal levels of mitochondrial DNA. May play a role in organizing and compacting mitochondrial DNA.</text>
</comment>
<feature type="coiled-coil region" evidence="15">
    <location>
        <begin position="196"/>
        <end position="223"/>
    </location>
</feature>
<feature type="DNA-binding region" description="HMG box" evidence="14">
    <location>
        <begin position="150"/>
        <end position="214"/>
    </location>
</feature>
<evidence type="ECO:0000256" key="8">
    <source>
        <dbReference type="ARBA" id="ARBA00023159"/>
    </source>
</evidence>
<dbReference type="GO" id="GO:0006391">
    <property type="term" value="P:transcription initiation at mitochondrial promoter"/>
    <property type="evidence" value="ECO:0007669"/>
    <property type="project" value="Ensembl"/>
</dbReference>
<evidence type="ECO:0000256" key="9">
    <source>
        <dbReference type="ARBA" id="ARBA00023163"/>
    </source>
</evidence>
<keyword evidence="2" id="KW-0597">Phosphoprotein</keyword>
<dbReference type="InterPro" id="IPR009071">
    <property type="entry name" value="HMG_box_dom"/>
</dbReference>
<dbReference type="Proteomes" id="UP000694426">
    <property type="component" value="Unplaced"/>
</dbReference>
<evidence type="ECO:0000256" key="6">
    <source>
        <dbReference type="ARBA" id="ARBA00023125"/>
    </source>
</evidence>
<keyword evidence="7" id="KW-0496">Mitochondrion</keyword>
<keyword evidence="3" id="KW-0677">Repeat</keyword>
<dbReference type="GO" id="GO:0032991">
    <property type="term" value="C:protein-containing complex"/>
    <property type="evidence" value="ECO:0007669"/>
    <property type="project" value="Ensembl"/>
</dbReference>
<evidence type="ECO:0000256" key="4">
    <source>
        <dbReference type="ARBA" id="ARBA00022946"/>
    </source>
</evidence>
<comment type="subunit">
    <text evidence="13">Monomer; binds DNA as a monomer. Homodimer. Component of the mitochondrial transcription initiation complex, composed at least of TFB2M, TFAM and POLRMT. In this complex TFAM recruits POLRMT to the promoter whereas TFB2M induces structural changes in POLRMT to enable promoter opening and trapping of the DNA non-template strand. Upon metabolic stress, forms a complex composed of FOXO3, SIRT3, TFAM and POLRMT. Interacts with TFB1M and TFB2M. Interacts with CLPX; this enhances DNA-binding.</text>
</comment>
<dbReference type="PROSITE" id="PS50118">
    <property type="entry name" value="HMG_BOX_2"/>
    <property type="match status" value="2"/>
</dbReference>
<feature type="domain" description="HMG box" evidence="17">
    <location>
        <begin position="45"/>
        <end position="113"/>
    </location>
</feature>
<organism evidence="18 19">
    <name type="scientific">Anser brachyrhynchus</name>
    <name type="common">Pink-footed goose</name>
    <dbReference type="NCBI Taxonomy" id="132585"/>
    <lineage>
        <taxon>Eukaryota</taxon>
        <taxon>Metazoa</taxon>
        <taxon>Chordata</taxon>
        <taxon>Craniata</taxon>
        <taxon>Vertebrata</taxon>
        <taxon>Euteleostomi</taxon>
        <taxon>Archelosauria</taxon>
        <taxon>Archosauria</taxon>
        <taxon>Dinosauria</taxon>
        <taxon>Saurischia</taxon>
        <taxon>Theropoda</taxon>
        <taxon>Coelurosauria</taxon>
        <taxon>Aves</taxon>
        <taxon>Neognathae</taxon>
        <taxon>Galloanserae</taxon>
        <taxon>Anseriformes</taxon>
        <taxon>Anatidae</taxon>
        <taxon>Anserinae</taxon>
        <taxon>Anser</taxon>
    </lineage>
</organism>
<feature type="compositionally biased region" description="Basic residues" evidence="16">
    <location>
        <begin position="249"/>
        <end position="265"/>
    </location>
</feature>
<gene>
    <name evidence="18" type="primary">TFAM</name>
</gene>
<evidence type="ECO:0000256" key="15">
    <source>
        <dbReference type="SAM" id="Coils"/>
    </source>
</evidence>
<feature type="DNA-binding region" description="HMG box" evidence="14">
    <location>
        <begin position="45"/>
        <end position="113"/>
    </location>
</feature>
<proteinExistence type="predicted"/>
<evidence type="ECO:0000256" key="12">
    <source>
        <dbReference type="ARBA" id="ARBA00045216"/>
    </source>
</evidence>
<dbReference type="CDD" id="cd21987">
    <property type="entry name" value="HMG-box_TFAM_rpt2"/>
    <property type="match status" value="1"/>
</dbReference>
<sequence length="265" mass="29999">MAAALAALGRAAGLAAGPGRLLRACGATCAAEGGLARRLSSAERPKRPLTAYFRFVSERQGPLRRQHPEMSNTELVKKLAGDWRELPASQKQVYEEARKADWRTYEEQLAAYKAQLTPAQAAALKEERRKRLAKRRSFRKKRELTVLGKPKRPRSGFNIFVSENFQKSVGVSPAAKLKQLFETWQNLPSSEKQPYLQLAEDDKIRYENEIKSWEAKMAELGRQDLIRSKEQQPKKKTAETVQEADRAKAPLRGKKAILKLKKSEE</sequence>
<evidence type="ECO:0000256" key="7">
    <source>
        <dbReference type="ARBA" id="ARBA00023128"/>
    </source>
</evidence>
<dbReference type="GeneTree" id="ENSGT00440000039001"/>
<dbReference type="InterPro" id="IPR036910">
    <property type="entry name" value="HMG_box_dom_sf"/>
</dbReference>
<evidence type="ECO:0000256" key="10">
    <source>
        <dbReference type="ARBA" id="ARBA00023271"/>
    </source>
</evidence>
<dbReference type="Ensembl" id="ENSABRT00000036910.1">
    <property type="protein sequence ID" value="ENSABRP00000026386.1"/>
    <property type="gene ID" value="ENSABRG00000022043.1"/>
</dbReference>
<evidence type="ECO:0000256" key="14">
    <source>
        <dbReference type="PROSITE-ProRule" id="PRU00267"/>
    </source>
</evidence>
<reference evidence="18" key="2">
    <citation type="submission" date="2025-09" db="UniProtKB">
        <authorList>
            <consortium name="Ensembl"/>
        </authorList>
    </citation>
    <scope>IDENTIFICATION</scope>
</reference>
<comment type="subcellular location">
    <subcellularLocation>
        <location evidence="1">Mitochondrion matrix</location>
        <location evidence="1">Mitochondrion nucleoid</location>
    </subcellularLocation>
</comment>
<keyword evidence="9" id="KW-0804">Transcription</keyword>
<keyword evidence="8" id="KW-0010">Activator</keyword>
<feature type="region of interest" description="Disordered" evidence="16">
    <location>
        <begin position="224"/>
        <end position="265"/>
    </location>
</feature>
<dbReference type="GO" id="GO:0003682">
    <property type="term" value="F:chromatin binding"/>
    <property type="evidence" value="ECO:0007669"/>
    <property type="project" value="Ensembl"/>
</dbReference>
<dbReference type="GO" id="GO:0034246">
    <property type="term" value="F:mitochondrial transcription factor activity"/>
    <property type="evidence" value="ECO:0007669"/>
    <property type="project" value="Ensembl"/>
</dbReference>
<keyword evidence="19" id="KW-1185">Reference proteome</keyword>
<evidence type="ECO:0000256" key="2">
    <source>
        <dbReference type="ARBA" id="ARBA00022553"/>
    </source>
</evidence>
<keyword evidence="10" id="KW-1135">Mitochondrion nucleoid</keyword>
<dbReference type="GO" id="GO:0042645">
    <property type="term" value="C:mitochondrial nucleoid"/>
    <property type="evidence" value="ECO:0007669"/>
    <property type="project" value="UniProtKB-SubCell"/>
</dbReference>
<evidence type="ECO:0000259" key="17">
    <source>
        <dbReference type="PROSITE" id="PS50118"/>
    </source>
</evidence>
<keyword evidence="4" id="KW-0809">Transit peptide</keyword>
<feature type="domain" description="HMG box" evidence="17">
    <location>
        <begin position="150"/>
        <end position="214"/>
    </location>
</feature>
<keyword evidence="15" id="KW-0175">Coiled coil</keyword>
<keyword evidence="14" id="KW-0539">Nucleus</keyword>
<name>A0A8B9D142_9AVES</name>
<dbReference type="GO" id="GO:0006357">
    <property type="term" value="P:regulation of transcription by RNA polymerase II"/>
    <property type="evidence" value="ECO:0007669"/>
    <property type="project" value="TreeGrafter"/>
</dbReference>
<dbReference type="GO" id="GO:0001018">
    <property type="term" value="F:mitochondrial promoter sequence-specific DNA binding"/>
    <property type="evidence" value="ECO:0007669"/>
    <property type="project" value="Ensembl"/>
</dbReference>
<dbReference type="Pfam" id="PF00505">
    <property type="entry name" value="HMG_box"/>
    <property type="match status" value="2"/>
</dbReference>
<dbReference type="InterPro" id="IPR050342">
    <property type="entry name" value="HMGB"/>
</dbReference>
<evidence type="ECO:0000256" key="16">
    <source>
        <dbReference type="SAM" id="MobiDB-lite"/>
    </source>
</evidence>
<evidence type="ECO:0000256" key="13">
    <source>
        <dbReference type="ARBA" id="ARBA00046467"/>
    </source>
</evidence>
<dbReference type="PANTHER" id="PTHR48112">
    <property type="entry name" value="HIGH MOBILITY GROUP PROTEIN DSP1"/>
    <property type="match status" value="1"/>
</dbReference>
<keyword evidence="5" id="KW-0805">Transcription regulation</keyword>
<dbReference type="SUPFAM" id="SSF47095">
    <property type="entry name" value="HMG-box"/>
    <property type="match status" value="2"/>
</dbReference>
<protein>
    <recommendedName>
        <fullName evidence="11">Transcription factor A, mitochondrial</fullName>
    </recommendedName>
</protein>
<keyword evidence="6 14" id="KW-0238">DNA-binding</keyword>
<evidence type="ECO:0000256" key="3">
    <source>
        <dbReference type="ARBA" id="ARBA00022737"/>
    </source>
</evidence>
<accession>A0A8B9D142</accession>
<reference evidence="18" key="1">
    <citation type="submission" date="2025-08" db="UniProtKB">
        <authorList>
            <consortium name="Ensembl"/>
        </authorList>
    </citation>
    <scope>IDENTIFICATION</scope>
</reference>
<evidence type="ECO:0000256" key="11">
    <source>
        <dbReference type="ARBA" id="ARBA00040582"/>
    </source>
</evidence>
<evidence type="ECO:0000256" key="1">
    <source>
        <dbReference type="ARBA" id="ARBA00004436"/>
    </source>
</evidence>
<dbReference type="FunFam" id="1.10.30.10:FF:000043">
    <property type="entry name" value="Transcription factor A, mitochondrial"/>
    <property type="match status" value="1"/>
</dbReference>
<evidence type="ECO:0000313" key="19">
    <source>
        <dbReference type="Proteomes" id="UP000694426"/>
    </source>
</evidence>
<dbReference type="PANTHER" id="PTHR48112:SF36">
    <property type="entry name" value="TRANSCRIPTION FACTOR A, MITOCHONDRIAL"/>
    <property type="match status" value="1"/>
</dbReference>
<feature type="compositionally biased region" description="Basic and acidic residues" evidence="16">
    <location>
        <begin position="224"/>
        <end position="248"/>
    </location>
</feature>
<dbReference type="AlphaFoldDB" id="A0A8B9D142"/>
<evidence type="ECO:0000256" key="5">
    <source>
        <dbReference type="ARBA" id="ARBA00023015"/>
    </source>
</evidence>